<dbReference type="PROSITE" id="PS51077">
    <property type="entry name" value="HTH_ICLR"/>
    <property type="match status" value="1"/>
</dbReference>
<dbReference type="InterPro" id="IPR036390">
    <property type="entry name" value="WH_DNA-bd_sf"/>
</dbReference>
<dbReference type="InterPro" id="IPR036388">
    <property type="entry name" value="WH-like_DNA-bd_sf"/>
</dbReference>
<dbReference type="Proteomes" id="UP001220964">
    <property type="component" value="Unassembled WGS sequence"/>
</dbReference>
<dbReference type="PANTHER" id="PTHR30136:SF35">
    <property type="entry name" value="HTH-TYPE TRANSCRIPTIONAL REGULATOR RV1719"/>
    <property type="match status" value="1"/>
</dbReference>
<sequence length="251" mass="27222">MIETEPAAARNGIQVIARAAAILRVLRQNSTGMSLGQIAERVELPRSTVQRIVGALQEERLVIATGSGGGIRLGPEITALSEATRYSVVDACRQSLSDLSQRVDETVDLSVLRGTGMIFLDQVPGTHRLRTVSAVGDIFPLTTTANGRAALSMIPEDKARMLAEKEWARRGPSGNWDDLARVLEQVRATGLSYDIDEHTDGISAIGGGFHDDTGELHAISVPIPSSRFPDKKALVETALRDTLDRVRRMMR</sequence>
<evidence type="ECO:0000256" key="1">
    <source>
        <dbReference type="ARBA" id="ARBA00023015"/>
    </source>
</evidence>
<feature type="domain" description="IclR-ED" evidence="5">
    <location>
        <begin position="76"/>
        <end position="251"/>
    </location>
</feature>
<evidence type="ECO:0000256" key="2">
    <source>
        <dbReference type="ARBA" id="ARBA00023125"/>
    </source>
</evidence>
<dbReference type="GO" id="GO:0045892">
    <property type="term" value="P:negative regulation of DNA-templated transcription"/>
    <property type="evidence" value="ECO:0007669"/>
    <property type="project" value="TreeGrafter"/>
</dbReference>
<accession>A0AAE3NZM9</accession>
<keyword evidence="7" id="KW-1185">Reference proteome</keyword>
<dbReference type="PANTHER" id="PTHR30136">
    <property type="entry name" value="HELIX-TURN-HELIX TRANSCRIPTIONAL REGULATOR, ICLR FAMILY"/>
    <property type="match status" value="1"/>
</dbReference>
<dbReference type="InterPro" id="IPR050707">
    <property type="entry name" value="HTH_MetabolicPath_Reg"/>
</dbReference>
<evidence type="ECO:0000259" key="4">
    <source>
        <dbReference type="PROSITE" id="PS51077"/>
    </source>
</evidence>
<dbReference type="SUPFAM" id="SSF55781">
    <property type="entry name" value="GAF domain-like"/>
    <property type="match status" value="1"/>
</dbReference>
<dbReference type="Gene3D" id="1.10.10.10">
    <property type="entry name" value="Winged helix-like DNA-binding domain superfamily/Winged helix DNA-binding domain"/>
    <property type="match status" value="1"/>
</dbReference>
<comment type="caution">
    <text evidence="6">The sequence shown here is derived from an EMBL/GenBank/DDBJ whole genome shotgun (WGS) entry which is preliminary data.</text>
</comment>
<dbReference type="SMART" id="SM00346">
    <property type="entry name" value="HTH_ICLR"/>
    <property type="match status" value="1"/>
</dbReference>
<evidence type="ECO:0000313" key="6">
    <source>
        <dbReference type="EMBL" id="MDF0603647.1"/>
    </source>
</evidence>
<gene>
    <name evidence="6" type="ORF">P1J78_23240</name>
</gene>
<dbReference type="Pfam" id="PF01614">
    <property type="entry name" value="IclR_C"/>
    <property type="match status" value="1"/>
</dbReference>
<proteinExistence type="predicted"/>
<name>A0AAE3NZM9_9RHOB</name>
<keyword evidence="2" id="KW-0238">DNA-binding</keyword>
<dbReference type="InterPro" id="IPR005471">
    <property type="entry name" value="Tscrpt_reg_IclR_N"/>
</dbReference>
<dbReference type="InterPro" id="IPR011991">
    <property type="entry name" value="ArsR-like_HTH"/>
</dbReference>
<evidence type="ECO:0000256" key="3">
    <source>
        <dbReference type="ARBA" id="ARBA00023163"/>
    </source>
</evidence>
<dbReference type="Gene3D" id="3.30.450.40">
    <property type="match status" value="1"/>
</dbReference>
<dbReference type="GO" id="GO:0003700">
    <property type="term" value="F:DNA-binding transcription factor activity"/>
    <property type="evidence" value="ECO:0007669"/>
    <property type="project" value="TreeGrafter"/>
</dbReference>
<dbReference type="InterPro" id="IPR014757">
    <property type="entry name" value="Tscrpt_reg_IclR_C"/>
</dbReference>
<evidence type="ECO:0000259" key="5">
    <source>
        <dbReference type="PROSITE" id="PS51078"/>
    </source>
</evidence>
<evidence type="ECO:0000313" key="7">
    <source>
        <dbReference type="Proteomes" id="UP001220964"/>
    </source>
</evidence>
<dbReference type="AlphaFoldDB" id="A0AAE3NZM9"/>
<keyword evidence="1" id="KW-0805">Transcription regulation</keyword>
<dbReference type="Pfam" id="PF09339">
    <property type="entry name" value="HTH_IclR"/>
    <property type="match status" value="1"/>
</dbReference>
<feature type="domain" description="HTH iclR-type" evidence="4">
    <location>
        <begin position="13"/>
        <end position="75"/>
    </location>
</feature>
<dbReference type="RefSeq" id="WP_275569763.1">
    <property type="nucleotide sequence ID" value="NZ_JARGYC010000113.1"/>
</dbReference>
<dbReference type="EMBL" id="JARGYC010000113">
    <property type="protein sequence ID" value="MDF0603647.1"/>
    <property type="molecule type" value="Genomic_DNA"/>
</dbReference>
<dbReference type="GO" id="GO:0003677">
    <property type="term" value="F:DNA binding"/>
    <property type="evidence" value="ECO:0007669"/>
    <property type="project" value="UniProtKB-KW"/>
</dbReference>
<dbReference type="PROSITE" id="PS51078">
    <property type="entry name" value="ICLR_ED"/>
    <property type="match status" value="1"/>
</dbReference>
<dbReference type="CDD" id="cd00090">
    <property type="entry name" value="HTH_ARSR"/>
    <property type="match status" value="1"/>
</dbReference>
<reference evidence="6" key="1">
    <citation type="submission" date="2023-03" db="EMBL/GenBank/DDBJ databases">
        <title>Multiphase analysis and comparison of six strains from genera Psychromarinibacter, Lutimaribacter, and Maritimibacter, including a novel species: Psychromarinibacter sediminicola sp. nov.</title>
        <authorList>
            <person name="Wang Y.-H."/>
            <person name="Ye M.-Q."/>
            <person name="Du Z.-J."/>
        </authorList>
    </citation>
    <scope>NUCLEOTIDE SEQUENCE</scope>
    <source>
        <strain evidence="6">C21-152</strain>
    </source>
</reference>
<keyword evidence="3" id="KW-0804">Transcription</keyword>
<protein>
    <submittedName>
        <fullName evidence="6">IclR family transcriptional regulator</fullName>
    </submittedName>
</protein>
<organism evidence="6 7">
    <name type="scientific">Psychromarinibacter sediminicola</name>
    <dbReference type="NCBI Taxonomy" id="3033385"/>
    <lineage>
        <taxon>Bacteria</taxon>
        <taxon>Pseudomonadati</taxon>
        <taxon>Pseudomonadota</taxon>
        <taxon>Alphaproteobacteria</taxon>
        <taxon>Rhodobacterales</taxon>
        <taxon>Paracoccaceae</taxon>
        <taxon>Psychromarinibacter</taxon>
    </lineage>
</organism>
<dbReference type="SUPFAM" id="SSF46785">
    <property type="entry name" value="Winged helix' DNA-binding domain"/>
    <property type="match status" value="1"/>
</dbReference>
<dbReference type="InterPro" id="IPR029016">
    <property type="entry name" value="GAF-like_dom_sf"/>
</dbReference>